<evidence type="ECO:0000256" key="5">
    <source>
        <dbReference type="PIRSR" id="PIRSR601019-2"/>
    </source>
</evidence>
<evidence type="ECO:0000256" key="3">
    <source>
        <dbReference type="ARBA" id="ARBA00023224"/>
    </source>
</evidence>
<keyword evidence="3" id="KW-0807">Transducer</keyword>
<keyword evidence="7" id="KW-1185">Reference proteome</keyword>
<gene>
    <name evidence="6" type="ORF">MSAN_00331900</name>
</gene>
<dbReference type="InterPro" id="IPR001019">
    <property type="entry name" value="Gprotein_alpha_su"/>
</dbReference>
<dbReference type="GO" id="GO:0005834">
    <property type="term" value="C:heterotrimeric G-protein complex"/>
    <property type="evidence" value="ECO:0007669"/>
    <property type="project" value="TreeGrafter"/>
</dbReference>
<name>A0A8H6ZCP7_9AGAR</name>
<dbReference type="AlphaFoldDB" id="A0A8H6ZCP7"/>
<reference evidence="6" key="1">
    <citation type="submission" date="2020-05" db="EMBL/GenBank/DDBJ databases">
        <title>Mycena genomes resolve the evolution of fungal bioluminescence.</title>
        <authorList>
            <person name="Tsai I.J."/>
        </authorList>
    </citation>
    <scope>NUCLEOTIDE SEQUENCE</scope>
    <source>
        <strain evidence="6">160909Yilan</strain>
    </source>
</reference>
<evidence type="ECO:0000256" key="1">
    <source>
        <dbReference type="ARBA" id="ARBA00022741"/>
    </source>
</evidence>
<protein>
    <submittedName>
        <fullName evidence="6">Uncharacterized protein</fullName>
    </submittedName>
</protein>
<dbReference type="GO" id="GO:0005737">
    <property type="term" value="C:cytoplasm"/>
    <property type="evidence" value="ECO:0007669"/>
    <property type="project" value="TreeGrafter"/>
</dbReference>
<evidence type="ECO:0000256" key="2">
    <source>
        <dbReference type="ARBA" id="ARBA00023134"/>
    </source>
</evidence>
<dbReference type="EMBL" id="JACAZH010000002">
    <property type="protein sequence ID" value="KAF7374476.1"/>
    <property type="molecule type" value="Genomic_DNA"/>
</dbReference>
<feature type="binding site" evidence="4">
    <location>
        <begin position="124"/>
        <end position="127"/>
    </location>
    <ligand>
        <name>GTP</name>
        <dbReference type="ChEBI" id="CHEBI:37565"/>
    </ligand>
</feature>
<evidence type="ECO:0000313" key="6">
    <source>
        <dbReference type="EMBL" id="KAF7374476.1"/>
    </source>
</evidence>
<feature type="binding site" evidence="5">
    <location>
        <position position="30"/>
    </location>
    <ligand>
        <name>Mg(2+)</name>
        <dbReference type="ChEBI" id="CHEBI:18420"/>
    </ligand>
</feature>
<dbReference type="Pfam" id="PF00503">
    <property type="entry name" value="G-alpha"/>
    <property type="match status" value="1"/>
</dbReference>
<dbReference type="GO" id="GO:0031683">
    <property type="term" value="F:G-protein beta/gamma-subunit complex binding"/>
    <property type="evidence" value="ECO:0007669"/>
    <property type="project" value="InterPro"/>
</dbReference>
<dbReference type="Proteomes" id="UP000623467">
    <property type="component" value="Unassembled WGS sequence"/>
</dbReference>
<organism evidence="6 7">
    <name type="scientific">Mycena sanguinolenta</name>
    <dbReference type="NCBI Taxonomy" id="230812"/>
    <lineage>
        <taxon>Eukaryota</taxon>
        <taxon>Fungi</taxon>
        <taxon>Dikarya</taxon>
        <taxon>Basidiomycota</taxon>
        <taxon>Agaricomycotina</taxon>
        <taxon>Agaricomycetes</taxon>
        <taxon>Agaricomycetidae</taxon>
        <taxon>Agaricales</taxon>
        <taxon>Marasmiineae</taxon>
        <taxon>Mycenaceae</taxon>
        <taxon>Mycena</taxon>
    </lineage>
</organism>
<dbReference type="SUPFAM" id="SSF52540">
    <property type="entry name" value="P-loop containing nucleoside triphosphate hydrolases"/>
    <property type="match status" value="1"/>
</dbReference>
<dbReference type="OrthoDB" id="5817230at2759"/>
<dbReference type="PROSITE" id="PS51882">
    <property type="entry name" value="G_ALPHA"/>
    <property type="match status" value="1"/>
</dbReference>
<dbReference type="PRINTS" id="PR00318">
    <property type="entry name" value="GPROTEINA"/>
</dbReference>
<dbReference type="PANTHER" id="PTHR10218">
    <property type="entry name" value="GTP-BINDING PROTEIN ALPHA SUBUNIT"/>
    <property type="match status" value="1"/>
</dbReference>
<keyword evidence="5" id="KW-0479">Metal-binding</keyword>
<dbReference type="GO" id="GO:0003924">
    <property type="term" value="F:GTPase activity"/>
    <property type="evidence" value="ECO:0007669"/>
    <property type="project" value="InterPro"/>
</dbReference>
<dbReference type="GO" id="GO:0001664">
    <property type="term" value="F:G protein-coupled receptor binding"/>
    <property type="evidence" value="ECO:0007669"/>
    <property type="project" value="TreeGrafter"/>
</dbReference>
<keyword evidence="1 4" id="KW-0547">Nucleotide-binding</keyword>
<evidence type="ECO:0000256" key="4">
    <source>
        <dbReference type="PIRSR" id="PIRSR601019-1"/>
    </source>
</evidence>
<dbReference type="InterPro" id="IPR027417">
    <property type="entry name" value="P-loop_NTPase"/>
</dbReference>
<dbReference type="GO" id="GO:0046872">
    <property type="term" value="F:metal ion binding"/>
    <property type="evidence" value="ECO:0007669"/>
    <property type="project" value="UniProtKB-KW"/>
</dbReference>
<comment type="caution">
    <text evidence="6">The sequence shown here is derived from an EMBL/GenBank/DDBJ whole genome shotgun (WGS) entry which is preliminary data.</text>
</comment>
<dbReference type="Gene3D" id="3.40.50.300">
    <property type="entry name" value="P-loop containing nucleotide triphosphate hydrolases"/>
    <property type="match status" value="1"/>
</dbReference>
<dbReference type="GO" id="GO:0005525">
    <property type="term" value="F:GTP binding"/>
    <property type="evidence" value="ECO:0007669"/>
    <property type="project" value="UniProtKB-KW"/>
</dbReference>
<dbReference type="FunFam" id="3.40.50.300:FF:000720">
    <property type="entry name" value="Guanine nucleotide-binding protein G(k) subunit alpha"/>
    <property type="match status" value="1"/>
</dbReference>
<dbReference type="PANTHER" id="PTHR10218:SF360">
    <property type="entry name" value="GUANINE NUCLEOTIDE-BINDING PROTEIN SUBUNIT ALPHA HOMOLOG"/>
    <property type="match status" value="1"/>
</dbReference>
<keyword evidence="2 4" id="KW-0342">GTP-binding</keyword>
<evidence type="ECO:0000313" key="7">
    <source>
        <dbReference type="Proteomes" id="UP000623467"/>
    </source>
</evidence>
<keyword evidence="5" id="KW-0460">Magnesium</keyword>
<sequence length="190" mass="21080">MIYSFSTIFVRRVLNNVALVDDILRARVHTVCPEEHFIRVEGGGHENLRSLIVYDSGGSASLLAGALQFFNDIRVIIFLAPLSAFNETLAENPAVNRLADSMQLWRTVCSNQLLTTVEFILFLNKVDIFTRKIQSGIRFADYVSSYRDRPNEPKDIINCASFGPVNASASRLSAEIALNLSCQISPPSSP</sequence>
<feature type="binding site" evidence="4">
    <location>
        <begin position="24"/>
        <end position="30"/>
    </location>
    <ligand>
        <name>GTP</name>
        <dbReference type="ChEBI" id="CHEBI:37565"/>
    </ligand>
</feature>
<proteinExistence type="predicted"/>
<dbReference type="GO" id="GO:0007188">
    <property type="term" value="P:adenylate cyclase-modulating G protein-coupled receptor signaling pathway"/>
    <property type="evidence" value="ECO:0007669"/>
    <property type="project" value="TreeGrafter"/>
</dbReference>
<accession>A0A8H6ZCP7</accession>